<comment type="caution">
    <text evidence="2">The sequence shown here is derived from an EMBL/GenBank/DDBJ whole genome shotgun (WGS) entry which is preliminary data.</text>
</comment>
<feature type="compositionally biased region" description="Polar residues" evidence="1">
    <location>
        <begin position="121"/>
        <end position="134"/>
    </location>
</feature>
<feature type="compositionally biased region" description="Basic and acidic residues" evidence="1">
    <location>
        <begin position="71"/>
        <end position="83"/>
    </location>
</feature>
<feature type="compositionally biased region" description="Polar residues" evidence="1">
    <location>
        <begin position="361"/>
        <end position="376"/>
    </location>
</feature>
<keyword evidence="3" id="KW-1185">Reference proteome</keyword>
<organism evidence="2 3">
    <name type="scientific">Wickerhamomyces ciferrii (strain ATCC 14091 / BCRC 22168 / CBS 111 / JCM 3599 / NBRC 0793 / NRRL Y-1031 F-60-10)</name>
    <name type="common">Yeast</name>
    <name type="synonym">Pichia ciferrii</name>
    <dbReference type="NCBI Taxonomy" id="1206466"/>
    <lineage>
        <taxon>Eukaryota</taxon>
        <taxon>Fungi</taxon>
        <taxon>Dikarya</taxon>
        <taxon>Ascomycota</taxon>
        <taxon>Saccharomycotina</taxon>
        <taxon>Saccharomycetes</taxon>
        <taxon>Phaffomycetales</taxon>
        <taxon>Wickerhamomycetaceae</taxon>
        <taxon>Wickerhamomyces</taxon>
    </lineage>
</organism>
<sequence length="439" mass="49799">MNFDPRDYSVKEEFPVAFNLNDVPMTQVVLDLTNEDEDEDDMDLLFSESPEERGSRSLTADISQQYEDSETEKSIDAVTHRGETPFINSSDTEHDEIEHDSQSQKSQQTVVSNLFVDPDSNDWSTSQTASLKTDSSNDKREYFFSLEDDEGSSTEQPLKKSKTIINQPLENKTEGEVDETEESEEDEDSAIQSEEQYQRNGVPYEEERASYKNYESNSIEQQNNEEIEEDSSDVEITTIVPIPPKMSIDELRPLLRSGVAIGLGIAAYEHREELRELYEDVKVGVEAAIAERRRRKVSNRPYRTGPNDNPFLAPGERESDYDDDDLYQTAGSQSSSTLRVEESQERSNNNDGQSEGDFWDSSKSSTSNDGQTSGIYNRTATFRERGRRNRRTASPQVQTSFSEDVTTGIITSSSGEETPEDEPLPSYSQLNNNNRFLRN</sequence>
<dbReference type="HOGENOM" id="CLU_624388_0_0_1"/>
<feature type="compositionally biased region" description="Acidic residues" evidence="1">
    <location>
        <begin position="176"/>
        <end position="189"/>
    </location>
</feature>
<evidence type="ECO:0000313" key="2">
    <source>
        <dbReference type="EMBL" id="CCH41855.1"/>
    </source>
</evidence>
<evidence type="ECO:0000256" key="1">
    <source>
        <dbReference type="SAM" id="MobiDB-lite"/>
    </source>
</evidence>
<feature type="compositionally biased region" description="Polar residues" evidence="1">
    <location>
        <begin position="56"/>
        <end position="66"/>
    </location>
</feature>
<protein>
    <submittedName>
        <fullName evidence="2">Uncharacterized protein</fullName>
    </submittedName>
</protein>
<dbReference type="EMBL" id="CAIF01000029">
    <property type="protein sequence ID" value="CCH41855.1"/>
    <property type="molecule type" value="Genomic_DNA"/>
</dbReference>
<feature type="compositionally biased region" description="Acidic residues" evidence="1">
    <location>
        <begin position="33"/>
        <end position="43"/>
    </location>
</feature>
<dbReference type="Proteomes" id="UP000009328">
    <property type="component" value="Unassembled WGS sequence"/>
</dbReference>
<dbReference type="InParanoid" id="K0KA90"/>
<dbReference type="AlphaFoldDB" id="K0KA90"/>
<feature type="region of interest" description="Disordered" evidence="1">
    <location>
        <begin position="299"/>
        <end position="439"/>
    </location>
</feature>
<name>K0KA90_WICCF</name>
<reference evidence="2 3" key="1">
    <citation type="journal article" date="2012" name="Eukaryot. Cell">
        <title>Draft genome sequence of Wickerhamomyces ciferrii NRRL Y-1031 F-60-10.</title>
        <authorList>
            <person name="Schneider J."/>
            <person name="Andrea H."/>
            <person name="Blom J."/>
            <person name="Jaenicke S."/>
            <person name="Ruckert C."/>
            <person name="Schorsch C."/>
            <person name="Szczepanowski R."/>
            <person name="Farwick M."/>
            <person name="Goesmann A."/>
            <person name="Puhler A."/>
            <person name="Schaffer S."/>
            <person name="Tauch A."/>
            <person name="Kohler T."/>
            <person name="Brinkrolf K."/>
        </authorList>
    </citation>
    <scope>NUCLEOTIDE SEQUENCE [LARGE SCALE GENOMIC DNA]</scope>
    <source>
        <strain evidence="3">ATCC 14091 / BCRC 22168 / CBS 111 / JCM 3599 / NBRC 0793 / NRRL Y-1031 F-60-10</strain>
    </source>
</reference>
<gene>
    <name evidence="2" type="ORF">BN7_1394</name>
</gene>
<feature type="compositionally biased region" description="Polar residues" evidence="1">
    <location>
        <begin position="393"/>
        <end position="416"/>
    </location>
</feature>
<feature type="compositionally biased region" description="Polar residues" evidence="1">
    <location>
        <begin position="426"/>
        <end position="439"/>
    </location>
</feature>
<feature type="compositionally biased region" description="Acidic residues" evidence="1">
    <location>
        <begin position="223"/>
        <end position="233"/>
    </location>
</feature>
<feature type="compositionally biased region" description="Low complexity" evidence="1">
    <location>
        <begin position="103"/>
        <end position="112"/>
    </location>
</feature>
<accession>K0KA90</accession>
<feature type="compositionally biased region" description="Polar residues" evidence="1">
    <location>
        <begin position="329"/>
        <end position="338"/>
    </location>
</feature>
<feature type="region of interest" description="Disordered" evidence="1">
    <location>
        <begin position="33"/>
        <end position="235"/>
    </location>
</feature>
<evidence type="ECO:0000313" key="3">
    <source>
        <dbReference type="Proteomes" id="UP000009328"/>
    </source>
</evidence>
<proteinExistence type="predicted"/>